<evidence type="ECO:0000256" key="4">
    <source>
        <dbReference type="ARBA" id="ARBA00022525"/>
    </source>
</evidence>
<dbReference type="GO" id="GO:0008289">
    <property type="term" value="F:lipid binding"/>
    <property type="evidence" value="ECO:0007669"/>
    <property type="project" value="UniProtKB-KW"/>
</dbReference>
<evidence type="ECO:0000256" key="1">
    <source>
        <dbReference type="ARBA" id="ARBA00004613"/>
    </source>
</evidence>
<dbReference type="InterPro" id="IPR008632">
    <property type="entry name" value="Gp-FAR-1"/>
</dbReference>
<dbReference type="AlphaFoldDB" id="Q962H2"/>
<evidence type="ECO:0000256" key="7">
    <source>
        <dbReference type="ARBA" id="ARBA00023121"/>
    </source>
</evidence>
<comment type="similarity">
    <text evidence="2">Belongs to the fatty-acid and retinol-binding protein (FARBP) family.</text>
</comment>
<proteinExistence type="evidence at transcript level"/>
<dbReference type="Gene3D" id="1.20.120.1100">
    <property type="match status" value="1"/>
</dbReference>
<evidence type="ECO:0000256" key="2">
    <source>
        <dbReference type="ARBA" id="ARBA00006648"/>
    </source>
</evidence>
<keyword evidence="4" id="KW-0964">Secreted</keyword>
<dbReference type="EMBL" id="AY033652">
    <property type="protein sequence ID" value="AAK57805.1"/>
    <property type="molecule type" value="mRNA"/>
</dbReference>
<name>Q962H2_HELPZ</name>
<keyword evidence="5 8" id="KW-0732">Signal</keyword>
<keyword evidence="7" id="KW-0446">Lipid-binding</keyword>
<dbReference type="PANTHER" id="PTHR31418">
    <property type="entry name" value="FATTY-ACID AND RETINOL-BINDING PROTEIN 1"/>
    <property type="match status" value="1"/>
</dbReference>
<feature type="signal peptide" evidence="8">
    <location>
        <begin position="1"/>
        <end position="16"/>
    </location>
</feature>
<dbReference type="PANTHER" id="PTHR31418:SF7">
    <property type="entry name" value="FATTY-ACID AND RETINOL-BINDING PROTEIN 1"/>
    <property type="match status" value="1"/>
</dbReference>
<evidence type="ECO:0000256" key="6">
    <source>
        <dbReference type="ARBA" id="ARBA00023054"/>
    </source>
</evidence>
<keyword evidence="6" id="KW-0175">Coiled coil</keyword>
<organism evidence="9">
    <name type="scientific">Heligmosomoides polygyrus</name>
    <name type="common">Parasitic roundworm</name>
    <dbReference type="NCBI Taxonomy" id="6339"/>
    <lineage>
        <taxon>Eukaryota</taxon>
        <taxon>Metazoa</taxon>
        <taxon>Ecdysozoa</taxon>
        <taxon>Nematoda</taxon>
        <taxon>Chromadorea</taxon>
        <taxon>Rhabditida</taxon>
        <taxon>Rhabditina</taxon>
        <taxon>Rhabditomorpha</taxon>
        <taxon>Strongyloidea</taxon>
        <taxon>Heligmosomidae</taxon>
        <taxon>Heligmosomoides</taxon>
    </lineage>
</organism>
<comment type="subcellular location">
    <subcellularLocation>
        <location evidence="1">Secreted</location>
    </subcellularLocation>
</comment>
<reference evidence="9" key="1">
    <citation type="submission" date="2001-04" db="EMBL/GenBank/DDBJ databases">
        <title>Sequence of Hp20.</title>
        <authorList>
            <person name="Bath J.L."/>
            <person name="Aufforth R.D."/>
            <person name="Gerdes J.D."/>
        </authorList>
    </citation>
    <scope>NUCLEOTIDE SEQUENCE</scope>
</reference>
<evidence type="ECO:0000256" key="5">
    <source>
        <dbReference type="ARBA" id="ARBA00022729"/>
    </source>
</evidence>
<sequence>MLRLGFLALLIVCVCSTPIKKAEDIPQEVREVLPENVVQLILSFTPAEKKVIEEFFNNWEKFKTEDEALNFFKEKSPSLYAKIENLREILKKKVATLSPESKAFFDKVQSSLKDLHKQILVGDAPSLDMFREVLRKHVDTYKALSADSKKELKKTFPIAARVMSKLVGSN</sequence>
<feature type="chain" id="PRO_5004321266" description="Fatty-acid and retinol-binding protein 1" evidence="8">
    <location>
        <begin position="17"/>
        <end position="170"/>
    </location>
</feature>
<dbReference type="Pfam" id="PF05823">
    <property type="entry name" value="Gp-FAR-1"/>
    <property type="match status" value="1"/>
</dbReference>
<accession>Q962H2</accession>
<evidence type="ECO:0000313" key="9">
    <source>
        <dbReference type="EMBL" id="AAK57805.1"/>
    </source>
</evidence>
<protein>
    <recommendedName>
        <fullName evidence="3">Fatty-acid and retinol-binding protein 1</fullName>
    </recommendedName>
</protein>
<evidence type="ECO:0000256" key="3">
    <source>
        <dbReference type="ARBA" id="ARBA00017453"/>
    </source>
</evidence>
<evidence type="ECO:0000256" key="8">
    <source>
        <dbReference type="SAM" id="SignalP"/>
    </source>
</evidence>
<dbReference type="GO" id="GO:0005576">
    <property type="term" value="C:extracellular region"/>
    <property type="evidence" value="ECO:0007669"/>
    <property type="project" value="UniProtKB-SubCell"/>
</dbReference>